<sequence>MLSVYTFSIVIVFVLFSSTILFYLPHKIQNQHINIFSCVFLSNQKLGVSIKNVLKSFTASSLKAVELPIFKNLNLRLLTSFIIYFFKSLNSFNKLF</sequence>
<keyword evidence="1" id="KW-1133">Transmembrane helix</keyword>
<evidence type="ECO:0000313" key="2">
    <source>
        <dbReference type="EMBL" id="SEA56533.1"/>
    </source>
</evidence>
<evidence type="ECO:0000256" key="1">
    <source>
        <dbReference type="SAM" id="Phobius"/>
    </source>
</evidence>
<dbReference type="AlphaFoldDB" id="A0A1H4C893"/>
<organism evidence="2 3">
    <name type="scientific">Flavobacterium gillisiae</name>
    <dbReference type="NCBI Taxonomy" id="150146"/>
    <lineage>
        <taxon>Bacteria</taxon>
        <taxon>Pseudomonadati</taxon>
        <taxon>Bacteroidota</taxon>
        <taxon>Flavobacteriia</taxon>
        <taxon>Flavobacteriales</taxon>
        <taxon>Flavobacteriaceae</taxon>
        <taxon>Flavobacterium</taxon>
    </lineage>
</organism>
<accession>A0A1H4C893</accession>
<reference evidence="3" key="1">
    <citation type="submission" date="2016-10" db="EMBL/GenBank/DDBJ databases">
        <authorList>
            <person name="Varghese N."/>
            <person name="Submissions S."/>
        </authorList>
    </citation>
    <scope>NUCLEOTIDE SEQUENCE [LARGE SCALE GENOMIC DNA]</scope>
    <source>
        <strain evidence="3">DSM 22376</strain>
    </source>
</reference>
<feature type="transmembrane region" description="Helical" evidence="1">
    <location>
        <begin position="6"/>
        <end position="24"/>
    </location>
</feature>
<keyword evidence="1" id="KW-0472">Membrane</keyword>
<gene>
    <name evidence="2" type="ORF">SAMN05443667_105271</name>
</gene>
<dbReference type="EMBL" id="FNRD01000005">
    <property type="protein sequence ID" value="SEA56533.1"/>
    <property type="molecule type" value="Genomic_DNA"/>
</dbReference>
<name>A0A1H4C893_9FLAO</name>
<protein>
    <submittedName>
        <fullName evidence="2">Uncharacterized protein</fullName>
    </submittedName>
</protein>
<keyword evidence="1" id="KW-0812">Transmembrane</keyword>
<proteinExistence type="predicted"/>
<dbReference type="Proteomes" id="UP000198951">
    <property type="component" value="Unassembled WGS sequence"/>
</dbReference>
<keyword evidence="3" id="KW-1185">Reference proteome</keyword>
<evidence type="ECO:0000313" key="3">
    <source>
        <dbReference type="Proteomes" id="UP000198951"/>
    </source>
</evidence>